<feature type="chain" id="PRO_5038072529" evidence="8">
    <location>
        <begin position="25"/>
        <end position="437"/>
    </location>
</feature>
<dbReference type="GO" id="GO:0015483">
    <property type="term" value="F:long-chain fatty acid transporting porin activity"/>
    <property type="evidence" value="ECO:0007669"/>
    <property type="project" value="TreeGrafter"/>
</dbReference>
<comment type="caution">
    <text evidence="9">The sequence shown here is derived from an EMBL/GenBank/DDBJ whole genome shotgun (WGS) entry which is preliminary data.</text>
</comment>
<evidence type="ECO:0000256" key="2">
    <source>
        <dbReference type="ARBA" id="ARBA00008163"/>
    </source>
</evidence>
<evidence type="ECO:0000256" key="1">
    <source>
        <dbReference type="ARBA" id="ARBA00004571"/>
    </source>
</evidence>
<keyword evidence="5 8" id="KW-0732">Signal</keyword>
<gene>
    <name evidence="9" type="ORF">I8J34_20260</name>
</gene>
<evidence type="ECO:0000256" key="8">
    <source>
        <dbReference type="SAM" id="SignalP"/>
    </source>
</evidence>
<evidence type="ECO:0000313" key="10">
    <source>
        <dbReference type="Proteomes" id="UP000694660"/>
    </source>
</evidence>
<keyword evidence="6" id="KW-0472">Membrane</keyword>
<dbReference type="EMBL" id="JAEKFT010000031">
    <property type="protein sequence ID" value="MBT0963527.1"/>
    <property type="molecule type" value="Genomic_DNA"/>
</dbReference>
<dbReference type="Proteomes" id="UP000694660">
    <property type="component" value="Unassembled WGS sequence"/>
</dbReference>
<keyword evidence="7" id="KW-0998">Cell outer membrane</keyword>
<sequence>MKMKHMARLVPLALLALGSGHAAAAGFQLLEQNASGLGNAYAGSAAVADNASTIFFNPAGMTQLQAREVSAGLNLVKPSFKFKDEGSRFLTTPLSIPASGSDAGDAGDIAAIPNAYMSWALTDRLWAGVGISAPFGLVTEYDEDWVGRAQAILFDIKTININPSLAFKVNDMVSIGVGLNWQRLEAEYERFATVLPNGVAPIPGLSATKAILEADSDAWGWNIGALFTLSPATKVGVSYRSKIKHELDGTLKVEGPAAGLAATVTTSDASADVELPDTFILSVSQQLSDQWEMLGDVSWTGWSSIQEVNIVRTSGGASGTTAQTLETKFRDTWRIALGANYKLNDAWKLKFGVAYDQTPVRNQRERLVSLPDANRTWFSFGTQWKATKASTLDLGVSYLFVPETKINNDQQAAGRGLVRGTYDSSVWILGAQYSMAF</sequence>
<dbReference type="GO" id="GO:0009279">
    <property type="term" value="C:cell outer membrane"/>
    <property type="evidence" value="ECO:0007669"/>
    <property type="project" value="UniProtKB-SubCell"/>
</dbReference>
<evidence type="ECO:0000256" key="4">
    <source>
        <dbReference type="ARBA" id="ARBA00022692"/>
    </source>
</evidence>
<evidence type="ECO:0000313" key="9">
    <source>
        <dbReference type="EMBL" id="MBT0963527.1"/>
    </source>
</evidence>
<proteinExistence type="inferred from homology"/>
<feature type="signal peptide" evidence="8">
    <location>
        <begin position="1"/>
        <end position="24"/>
    </location>
</feature>
<dbReference type="RefSeq" id="WP_214363455.1">
    <property type="nucleotide sequence ID" value="NZ_JAEKFT010000031.1"/>
</dbReference>
<dbReference type="Gene3D" id="2.40.160.60">
    <property type="entry name" value="Outer membrane protein transport protein (OMPP1/FadL/TodX)"/>
    <property type="match status" value="1"/>
</dbReference>
<dbReference type="InterPro" id="IPR005017">
    <property type="entry name" value="OMPP1/FadL/TodX"/>
</dbReference>
<comment type="similarity">
    <text evidence="2">Belongs to the OmpP1/FadL family.</text>
</comment>
<dbReference type="Pfam" id="PF03349">
    <property type="entry name" value="Toluene_X"/>
    <property type="match status" value="1"/>
</dbReference>
<keyword evidence="4" id="KW-0812">Transmembrane</keyword>
<organism evidence="9 10">
    <name type="scientific">Denitromonas iodatirespirans</name>
    <dbReference type="NCBI Taxonomy" id="2795389"/>
    <lineage>
        <taxon>Bacteria</taxon>
        <taxon>Pseudomonadati</taxon>
        <taxon>Pseudomonadota</taxon>
        <taxon>Betaproteobacteria</taxon>
        <taxon>Rhodocyclales</taxon>
        <taxon>Zoogloeaceae</taxon>
        <taxon>Denitromonas</taxon>
    </lineage>
</organism>
<name>A0A944DG06_DENI1</name>
<accession>A0A944DG06</accession>
<keyword evidence="10" id="KW-1185">Reference proteome</keyword>
<keyword evidence="3" id="KW-1134">Transmembrane beta strand</keyword>
<protein>
    <submittedName>
        <fullName evidence="9">Outer membrane protein transport protein</fullName>
    </submittedName>
</protein>
<evidence type="ECO:0000256" key="3">
    <source>
        <dbReference type="ARBA" id="ARBA00022452"/>
    </source>
</evidence>
<reference evidence="10" key="1">
    <citation type="journal article" date="2022" name="ISME J.">
        <title>Genetic and phylogenetic analysis of dissimilatory iodate-reducing bacteria identifies potential niches across the world's oceans.</title>
        <authorList>
            <person name="Reyes-Umana V."/>
            <person name="Henning Z."/>
            <person name="Lee K."/>
            <person name="Barnum T.P."/>
            <person name="Coates J.D."/>
        </authorList>
    </citation>
    <scope>NUCLEOTIDE SEQUENCE [LARGE SCALE GENOMIC DNA]</scope>
    <source>
        <strain evidence="10">IR12</strain>
    </source>
</reference>
<evidence type="ECO:0000256" key="5">
    <source>
        <dbReference type="ARBA" id="ARBA00022729"/>
    </source>
</evidence>
<dbReference type="SUPFAM" id="SSF56935">
    <property type="entry name" value="Porins"/>
    <property type="match status" value="1"/>
</dbReference>
<dbReference type="PANTHER" id="PTHR35093:SF3">
    <property type="entry name" value="LONG-CHAIN FATTY ACID TRANSPORT PROTEIN"/>
    <property type="match status" value="1"/>
</dbReference>
<dbReference type="PANTHER" id="PTHR35093">
    <property type="entry name" value="OUTER MEMBRANE PROTEIN NMB0088-RELATED"/>
    <property type="match status" value="1"/>
</dbReference>
<comment type="subcellular location">
    <subcellularLocation>
        <location evidence="1">Cell outer membrane</location>
        <topology evidence="1">Multi-pass membrane protein</topology>
    </subcellularLocation>
</comment>
<dbReference type="AlphaFoldDB" id="A0A944DG06"/>
<evidence type="ECO:0000256" key="6">
    <source>
        <dbReference type="ARBA" id="ARBA00023136"/>
    </source>
</evidence>
<evidence type="ECO:0000256" key="7">
    <source>
        <dbReference type="ARBA" id="ARBA00023237"/>
    </source>
</evidence>